<dbReference type="GO" id="GO:0006310">
    <property type="term" value="P:DNA recombination"/>
    <property type="evidence" value="ECO:0007669"/>
    <property type="project" value="InterPro"/>
</dbReference>
<dbReference type="KEGG" id="lnn:F0161_05430"/>
<feature type="domain" description="Rad50/SbcC-type AAA" evidence="9">
    <location>
        <begin position="4"/>
        <end position="201"/>
    </location>
</feature>
<dbReference type="InterPro" id="IPR004604">
    <property type="entry name" value="DNA_recomb/repair_RecN"/>
</dbReference>
<dbReference type="GO" id="GO:0043590">
    <property type="term" value="C:bacterial nucleoid"/>
    <property type="evidence" value="ECO:0007669"/>
    <property type="project" value="TreeGrafter"/>
</dbReference>
<name>A0A5P1X1S3_9LACO</name>
<dbReference type="OrthoDB" id="9806954at2"/>
<keyword evidence="4 8" id="KW-0227">DNA damage</keyword>
<comment type="function">
    <text evidence="8">May be involved in recombinational repair of damaged DNA.</text>
</comment>
<proteinExistence type="inferred from homology"/>
<dbReference type="GO" id="GO:0009432">
    <property type="term" value="P:SOS response"/>
    <property type="evidence" value="ECO:0007669"/>
    <property type="project" value="TreeGrafter"/>
</dbReference>
<evidence type="ECO:0000313" key="11">
    <source>
        <dbReference type="Proteomes" id="UP000325295"/>
    </source>
</evidence>
<keyword evidence="5" id="KW-0067">ATP-binding</keyword>
<dbReference type="InterPro" id="IPR027417">
    <property type="entry name" value="P-loop_NTPase"/>
</dbReference>
<accession>A0A5P1X1S3</accession>
<sequence length="558" mass="62463">MLQELTIDNLAIIDHLSLNFSDQMTVLTGETGAGKSIIIDAVGLLVGGRGSQELIRKGTNTLKIQGQFKVASQIELDDVLNELGVEAPDRILVVQREINRNGRNVIRVNGTLMNTTSLKRIGSRLVDIEGQNDHQLLMQPEQHLGLLDEFANKDDNLLSQYQETYELYQSTQRKINQKQANQQQWAQRLDMLEFQVNEIKNADLIENEDVDLQTEQERLNHFQQINNALQIVQGALSGDENGSSLDAIAASMESLEEISTFDDEYAKLNESVSEAYFNLQDAANEASRQLDNLSFDEGRLNEIEQRLNLIADLERKYGGSVTEILAYYDKISTELDSMTENNVTGDELETQLDKLIAKLTKLGGKLSKNRQKAAKTIEKEIKKQLDDLYMDKAVFEIKFMDHQPNTFYPSGIDQVEFYIQTNPGEEMGPLAKIASGGELSRVMLALKTIFARSQGVTSIIFDEVDTGVSGRVAQAIAEKIRVIADQSQVLCITHLPQVAAMAQHHLLISKEVHDDRTITSVDELDEKSRVDELARMLAGAEVTQLTVEHAKELLNMAK</sequence>
<dbReference type="Proteomes" id="UP000325295">
    <property type="component" value="Chromosome"/>
</dbReference>
<dbReference type="GO" id="GO:0006302">
    <property type="term" value="P:double-strand break repair"/>
    <property type="evidence" value="ECO:0007669"/>
    <property type="project" value="InterPro"/>
</dbReference>
<evidence type="ECO:0000256" key="8">
    <source>
        <dbReference type="PIRNR" id="PIRNR003128"/>
    </source>
</evidence>
<evidence type="ECO:0000256" key="7">
    <source>
        <dbReference type="ARBA" id="ARBA00033408"/>
    </source>
</evidence>
<evidence type="ECO:0000256" key="1">
    <source>
        <dbReference type="ARBA" id="ARBA00009441"/>
    </source>
</evidence>
<dbReference type="FunFam" id="3.40.50.300:FF:000356">
    <property type="entry name" value="DNA repair protein RecN"/>
    <property type="match status" value="1"/>
</dbReference>
<keyword evidence="11" id="KW-1185">Reference proteome</keyword>
<dbReference type="GO" id="GO:0016887">
    <property type="term" value="F:ATP hydrolysis activity"/>
    <property type="evidence" value="ECO:0007669"/>
    <property type="project" value="InterPro"/>
</dbReference>
<comment type="similarity">
    <text evidence="1 8">Belongs to the RecN family.</text>
</comment>
<keyword evidence="3" id="KW-0547">Nucleotide-binding</keyword>
<dbReference type="PIRSF" id="PIRSF003128">
    <property type="entry name" value="RecN"/>
    <property type="match status" value="1"/>
</dbReference>
<dbReference type="AlphaFoldDB" id="A0A5P1X1S3"/>
<dbReference type="EMBL" id="CP043939">
    <property type="protein sequence ID" value="QER67345.1"/>
    <property type="molecule type" value="Genomic_DNA"/>
</dbReference>
<dbReference type="NCBIfam" id="NF008121">
    <property type="entry name" value="PRK10869.1"/>
    <property type="match status" value="1"/>
</dbReference>
<keyword evidence="6 8" id="KW-0234">DNA repair</keyword>
<dbReference type="PANTHER" id="PTHR11059">
    <property type="entry name" value="DNA REPAIR PROTEIN RECN"/>
    <property type="match status" value="1"/>
</dbReference>
<dbReference type="RefSeq" id="WP_150203945.1">
    <property type="nucleotide sequence ID" value="NZ_CAXYVY010000018.1"/>
</dbReference>
<evidence type="ECO:0000256" key="5">
    <source>
        <dbReference type="ARBA" id="ARBA00022840"/>
    </source>
</evidence>
<evidence type="ECO:0000256" key="6">
    <source>
        <dbReference type="ARBA" id="ARBA00023204"/>
    </source>
</evidence>
<evidence type="ECO:0000259" key="9">
    <source>
        <dbReference type="Pfam" id="PF13476"/>
    </source>
</evidence>
<evidence type="ECO:0000256" key="4">
    <source>
        <dbReference type="ARBA" id="ARBA00022763"/>
    </source>
</evidence>
<dbReference type="CDD" id="cd03241">
    <property type="entry name" value="ABC_RecN"/>
    <property type="match status" value="2"/>
</dbReference>
<evidence type="ECO:0000256" key="3">
    <source>
        <dbReference type="ARBA" id="ARBA00022741"/>
    </source>
</evidence>
<dbReference type="GO" id="GO:0005524">
    <property type="term" value="F:ATP binding"/>
    <property type="evidence" value="ECO:0007669"/>
    <property type="project" value="UniProtKB-KW"/>
</dbReference>
<dbReference type="PANTHER" id="PTHR11059:SF0">
    <property type="entry name" value="DNA REPAIR PROTEIN RECN"/>
    <property type="match status" value="1"/>
</dbReference>
<evidence type="ECO:0000313" key="10">
    <source>
        <dbReference type="EMBL" id="QER67345.1"/>
    </source>
</evidence>
<dbReference type="Pfam" id="PF13476">
    <property type="entry name" value="AAA_23"/>
    <property type="match status" value="1"/>
</dbReference>
<reference evidence="10 11" key="1">
    <citation type="submission" date="2019-09" db="EMBL/GenBank/DDBJ databases">
        <title>Complete Genome Sequence of Lactobacillus nenjiangensis SH-Y15, isolated from sauerkraut.</title>
        <authorList>
            <person name="Yang H."/>
        </authorList>
    </citation>
    <scope>NUCLEOTIDE SEQUENCE [LARGE SCALE GENOMIC DNA]</scope>
    <source>
        <strain evidence="10 11">SH-Y15</strain>
    </source>
</reference>
<dbReference type="InterPro" id="IPR038729">
    <property type="entry name" value="Rad50/SbcC_AAA"/>
</dbReference>
<gene>
    <name evidence="10" type="primary">recN</name>
    <name evidence="10" type="ORF">F0161_05430</name>
</gene>
<dbReference type="FunFam" id="3.40.50.300:FF:000319">
    <property type="entry name" value="DNA repair protein RecN"/>
    <property type="match status" value="1"/>
</dbReference>
<dbReference type="NCBIfam" id="TIGR00634">
    <property type="entry name" value="recN"/>
    <property type="match status" value="1"/>
</dbReference>
<protein>
    <recommendedName>
        <fullName evidence="2 8">DNA repair protein RecN</fullName>
    </recommendedName>
    <alternativeName>
        <fullName evidence="7 8">Recombination protein N</fullName>
    </alternativeName>
</protein>
<dbReference type="SUPFAM" id="SSF52540">
    <property type="entry name" value="P-loop containing nucleoside triphosphate hydrolases"/>
    <property type="match status" value="1"/>
</dbReference>
<dbReference type="Gene3D" id="3.40.50.300">
    <property type="entry name" value="P-loop containing nucleotide triphosphate hydrolases"/>
    <property type="match status" value="2"/>
</dbReference>
<evidence type="ECO:0000256" key="2">
    <source>
        <dbReference type="ARBA" id="ARBA00021315"/>
    </source>
</evidence>
<organism evidence="10 11">
    <name type="scientific">Paucilactobacillus nenjiangensis</name>
    <dbReference type="NCBI Taxonomy" id="1296540"/>
    <lineage>
        <taxon>Bacteria</taxon>
        <taxon>Bacillati</taxon>
        <taxon>Bacillota</taxon>
        <taxon>Bacilli</taxon>
        <taxon>Lactobacillales</taxon>
        <taxon>Lactobacillaceae</taxon>
        <taxon>Paucilactobacillus</taxon>
    </lineage>
</organism>